<dbReference type="GO" id="GO:0016757">
    <property type="term" value="F:glycosyltransferase activity"/>
    <property type="evidence" value="ECO:0007669"/>
    <property type="project" value="UniProtKB-KW"/>
</dbReference>
<accession>A0AAU4JWW9</accession>
<reference evidence="5 6" key="1">
    <citation type="submission" date="2022-10" db="EMBL/GenBank/DDBJ databases">
        <title>The complete genomes of actinobacterial strains from the NBC collection.</title>
        <authorList>
            <person name="Joergensen T.S."/>
            <person name="Alvarez Arevalo M."/>
            <person name="Sterndorff E.B."/>
            <person name="Faurdal D."/>
            <person name="Vuksanovic O."/>
            <person name="Mourched A.-S."/>
            <person name="Charusanti P."/>
            <person name="Shaw S."/>
            <person name="Blin K."/>
            <person name="Weber T."/>
        </authorList>
    </citation>
    <scope>NUCLEOTIDE SEQUENCE [LARGE SCALE GENOMIC DNA]</scope>
    <source>
        <strain evidence="5 6">NBC_00319</strain>
    </source>
</reference>
<keyword evidence="3" id="KW-0808">Transferase</keyword>
<gene>
    <name evidence="5" type="ORF">OG579_10720</name>
</gene>
<evidence type="ECO:0000256" key="3">
    <source>
        <dbReference type="ARBA" id="ARBA00022679"/>
    </source>
</evidence>
<protein>
    <submittedName>
        <fullName evidence="5">Glycosyltransferase family 2 protein</fullName>
    </submittedName>
</protein>
<sequence length="312" mass="33159">MAPLTVMMPARNAESTVATAIRSITRALPRDGRVLVLDDASEDSTAAVVRDLARRDRRVGLLESLSTRVGVVAAATALLDAADTPLVARMDADDISLPWRFRTQLALLRRHDLDLAFSPLVFMGPGRFAVEPQPLLSAGPESVGLELVLNCAVAHPTMTGRRAAILDAGGYRSAPSEDWDLWMRLSLNGARLGRTSCPGLAYRRHSGQTSAQSAWKAALASDSTSAGVHRDLCRAVLGREYDPGPGAYAALAGPGARPEQVAAAERLIDEVAAQASRFPLAQRLSLAVTAHGVRLLLRKNYPHAASGAHEPG</sequence>
<evidence type="ECO:0000259" key="4">
    <source>
        <dbReference type="Pfam" id="PF00535"/>
    </source>
</evidence>
<evidence type="ECO:0000313" key="6">
    <source>
        <dbReference type="Proteomes" id="UP001432128"/>
    </source>
</evidence>
<dbReference type="PANTHER" id="PTHR43685:SF5">
    <property type="entry name" value="GLYCOSYLTRANSFERASE EPSE-RELATED"/>
    <property type="match status" value="1"/>
</dbReference>
<dbReference type="PANTHER" id="PTHR43685">
    <property type="entry name" value="GLYCOSYLTRANSFERASE"/>
    <property type="match status" value="1"/>
</dbReference>
<dbReference type="InterPro" id="IPR001173">
    <property type="entry name" value="Glyco_trans_2-like"/>
</dbReference>
<keyword evidence="6" id="KW-1185">Reference proteome</keyword>
<dbReference type="Proteomes" id="UP001432128">
    <property type="component" value="Chromosome"/>
</dbReference>
<proteinExistence type="inferred from homology"/>
<dbReference type="RefSeq" id="WP_328855926.1">
    <property type="nucleotide sequence ID" value="NZ_CP108021.1"/>
</dbReference>
<dbReference type="CDD" id="cd00761">
    <property type="entry name" value="Glyco_tranf_GTA_type"/>
    <property type="match status" value="1"/>
</dbReference>
<evidence type="ECO:0000256" key="2">
    <source>
        <dbReference type="ARBA" id="ARBA00022676"/>
    </source>
</evidence>
<dbReference type="AlphaFoldDB" id="A0AAU4JWW9"/>
<organism evidence="5 6">
    <name type="scientific">Williamsia herbipolensis</name>
    <dbReference type="NCBI Taxonomy" id="1603258"/>
    <lineage>
        <taxon>Bacteria</taxon>
        <taxon>Bacillati</taxon>
        <taxon>Actinomycetota</taxon>
        <taxon>Actinomycetes</taxon>
        <taxon>Mycobacteriales</taxon>
        <taxon>Nocardiaceae</taxon>
        <taxon>Williamsia</taxon>
    </lineage>
</organism>
<evidence type="ECO:0000313" key="5">
    <source>
        <dbReference type="EMBL" id="WUM18237.1"/>
    </source>
</evidence>
<evidence type="ECO:0000256" key="1">
    <source>
        <dbReference type="ARBA" id="ARBA00006739"/>
    </source>
</evidence>
<dbReference type="InterPro" id="IPR029044">
    <property type="entry name" value="Nucleotide-diphossugar_trans"/>
</dbReference>
<dbReference type="EMBL" id="CP108021">
    <property type="protein sequence ID" value="WUM18237.1"/>
    <property type="molecule type" value="Genomic_DNA"/>
</dbReference>
<dbReference type="KEGG" id="whr:OG579_10720"/>
<dbReference type="SUPFAM" id="SSF53448">
    <property type="entry name" value="Nucleotide-diphospho-sugar transferases"/>
    <property type="match status" value="1"/>
</dbReference>
<dbReference type="InterPro" id="IPR050834">
    <property type="entry name" value="Glycosyltransf_2"/>
</dbReference>
<name>A0AAU4JWW9_9NOCA</name>
<feature type="domain" description="Glycosyltransferase 2-like" evidence="4">
    <location>
        <begin position="5"/>
        <end position="162"/>
    </location>
</feature>
<dbReference type="Gene3D" id="3.90.550.10">
    <property type="entry name" value="Spore Coat Polysaccharide Biosynthesis Protein SpsA, Chain A"/>
    <property type="match status" value="1"/>
</dbReference>
<comment type="similarity">
    <text evidence="1">Belongs to the glycosyltransferase 2 family.</text>
</comment>
<dbReference type="Pfam" id="PF00535">
    <property type="entry name" value="Glycos_transf_2"/>
    <property type="match status" value="1"/>
</dbReference>
<keyword evidence="2" id="KW-0328">Glycosyltransferase</keyword>